<dbReference type="InterPro" id="IPR036257">
    <property type="entry name" value="Cyt_c_oxidase_su2_TM_sf"/>
</dbReference>
<evidence type="ECO:0000256" key="13">
    <source>
        <dbReference type="ARBA" id="ARBA00023288"/>
    </source>
</evidence>
<keyword evidence="9 15" id="KW-1133">Transmembrane helix</keyword>
<dbReference type="GO" id="GO:0016682">
    <property type="term" value="F:oxidoreductase activity, acting on diphenols and related substances as donors, oxygen as acceptor"/>
    <property type="evidence" value="ECO:0007669"/>
    <property type="project" value="InterPro"/>
</dbReference>
<keyword evidence="8 14" id="KW-0249">Electron transport</keyword>
<dbReference type="Gene3D" id="2.60.40.420">
    <property type="entry name" value="Cupredoxins - blue copper proteins"/>
    <property type="match status" value="1"/>
</dbReference>
<evidence type="ECO:0000256" key="8">
    <source>
        <dbReference type="ARBA" id="ARBA00022982"/>
    </source>
</evidence>
<evidence type="ECO:0000256" key="4">
    <source>
        <dbReference type="ARBA" id="ARBA00022475"/>
    </source>
</evidence>
<dbReference type="GO" id="GO:0004129">
    <property type="term" value="F:cytochrome-c oxidase activity"/>
    <property type="evidence" value="ECO:0007669"/>
    <property type="project" value="UniProtKB-UniRule"/>
</dbReference>
<accession>A0A1M7Z997</accession>
<dbReference type="InterPro" id="IPR006333">
    <property type="entry name" value="Cyt_o_ubiquinol_oxidase_su2"/>
</dbReference>
<keyword evidence="11 14" id="KW-0472">Membrane</keyword>
<dbReference type="Pfam" id="PF00116">
    <property type="entry name" value="COX2"/>
    <property type="match status" value="1"/>
</dbReference>
<feature type="transmembrane region" description="Helical" evidence="15">
    <location>
        <begin position="111"/>
        <end position="133"/>
    </location>
</feature>
<keyword evidence="19" id="KW-1185">Reference proteome</keyword>
<dbReference type="GO" id="GO:0042773">
    <property type="term" value="P:ATP synthesis coupled electron transport"/>
    <property type="evidence" value="ECO:0007669"/>
    <property type="project" value="TreeGrafter"/>
</dbReference>
<keyword evidence="6 15" id="KW-0812">Transmembrane</keyword>
<evidence type="ECO:0000256" key="6">
    <source>
        <dbReference type="ARBA" id="ARBA00022692"/>
    </source>
</evidence>
<protein>
    <recommendedName>
        <fullName evidence="14">Ubiquinol oxidase subunit 2</fullName>
    </recommendedName>
</protein>
<keyword evidence="4 14" id="KW-1003">Cell membrane</keyword>
<feature type="domain" description="Cytochrome oxidase subunit II transmembrane region profile" evidence="17">
    <location>
        <begin position="44"/>
        <end position="141"/>
    </location>
</feature>
<dbReference type="InterPro" id="IPR008972">
    <property type="entry name" value="Cupredoxin"/>
</dbReference>
<evidence type="ECO:0000259" key="16">
    <source>
        <dbReference type="PROSITE" id="PS50857"/>
    </source>
</evidence>
<dbReference type="CDD" id="cd04212">
    <property type="entry name" value="CuRO_UO_II"/>
    <property type="match status" value="1"/>
</dbReference>
<evidence type="ECO:0000256" key="9">
    <source>
        <dbReference type="ARBA" id="ARBA00022989"/>
    </source>
</evidence>
<dbReference type="InterPro" id="IPR045187">
    <property type="entry name" value="CcO_II"/>
</dbReference>
<feature type="transmembrane region" description="Helical" evidence="15">
    <location>
        <begin position="65"/>
        <end position="90"/>
    </location>
</feature>
<evidence type="ECO:0000256" key="15">
    <source>
        <dbReference type="SAM" id="Phobius"/>
    </source>
</evidence>
<dbReference type="InterPro" id="IPR002429">
    <property type="entry name" value="CcO_II-like_C"/>
</dbReference>
<dbReference type="InterPro" id="IPR010514">
    <property type="entry name" value="COX_ARM"/>
</dbReference>
<keyword evidence="12" id="KW-0564">Palmitate</keyword>
<evidence type="ECO:0000256" key="2">
    <source>
        <dbReference type="ARBA" id="ARBA00007866"/>
    </source>
</evidence>
<dbReference type="Pfam" id="PF06481">
    <property type="entry name" value="COX_ARM"/>
    <property type="match status" value="1"/>
</dbReference>
<comment type="subcellular location">
    <subcellularLocation>
        <location evidence="1">Cell membrane</location>
        <topology evidence="1">Multi-pass membrane protein</topology>
    </subcellularLocation>
</comment>
<dbReference type="PANTHER" id="PTHR22888:SF18">
    <property type="entry name" value="CYTOCHROME BO(3) UBIQUINOL OXIDASE SUBUNIT 2"/>
    <property type="match status" value="1"/>
</dbReference>
<keyword evidence="13" id="KW-0449">Lipoprotein</keyword>
<dbReference type="SUPFAM" id="SSF49503">
    <property type="entry name" value="Cupredoxins"/>
    <property type="match status" value="1"/>
</dbReference>
<dbReference type="SUPFAM" id="SSF81464">
    <property type="entry name" value="Cytochrome c oxidase subunit II-like, transmembrane region"/>
    <property type="match status" value="1"/>
</dbReference>
<proteinExistence type="inferred from homology"/>
<dbReference type="Gene3D" id="1.10.287.90">
    <property type="match status" value="1"/>
</dbReference>
<evidence type="ECO:0000256" key="14">
    <source>
        <dbReference type="PIRNR" id="PIRNR000292"/>
    </source>
</evidence>
<feature type="domain" description="Cytochrome oxidase subunit II copper A binding" evidence="16">
    <location>
        <begin position="147"/>
        <end position="259"/>
    </location>
</feature>
<evidence type="ECO:0000313" key="19">
    <source>
        <dbReference type="Proteomes" id="UP000186406"/>
    </source>
</evidence>
<dbReference type="InterPro" id="IPR011759">
    <property type="entry name" value="Cyt_c_oxidase_su2_TM_dom"/>
</dbReference>
<evidence type="ECO:0000256" key="12">
    <source>
        <dbReference type="ARBA" id="ARBA00023139"/>
    </source>
</evidence>
<sequence length="336" mass="37062">MSLIRGLLSRVAKAVREPMLGNGLLRRNRMRAASTLALLALMPLLAGCQVALLDPKGPIGDDEKWLMLVATGLMLIVVIPVILMTLWFAWRYRASNTAATYRPNWEHSTRIELVVWLVPCMIIIALGTLTWIYSHRLDPYRPIASSEKPLEVQVVSLDWKWLFIYPEQGVATVNELAMPVNRPVHFNITSSGVMNAFFIPDLGSMIYSMAGMNTQLSLLADEVGTYRGISANYSGAGFSGMHFETKVLDAADFDKWIEDVRSSQGKLDLATYQQLVKPSENNPVTFYASVAPSMFHDILNKCTDGSVCTDAAMNMAMAKELGSGGPLCTPENPKGL</sequence>
<dbReference type="PROSITE" id="PS50999">
    <property type="entry name" value="COX2_TM"/>
    <property type="match status" value="1"/>
</dbReference>
<evidence type="ECO:0000259" key="17">
    <source>
        <dbReference type="PROSITE" id="PS50999"/>
    </source>
</evidence>
<dbReference type="EMBL" id="FRXO01000001">
    <property type="protein sequence ID" value="SHO61491.1"/>
    <property type="molecule type" value="Genomic_DNA"/>
</dbReference>
<keyword evidence="7" id="KW-0732">Signal</keyword>
<dbReference type="GO" id="GO:0005507">
    <property type="term" value="F:copper ion binding"/>
    <property type="evidence" value="ECO:0007669"/>
    <property type="project" value="InterPro"/>
</dbReference>
<dbReference type="InterPro" id="IPR034227">
    <property type="entry name" value="CuRO_UO_II"/>
</dbReference>
<comment type="similarity">
    <text evidence="2 14">Belongs to the cytochrome c oxidase subunit 2 family.</text>
</comment>
<evidence type="ECO:0000256" key="7">
    <source>
        <dbReference type="ARBA" id="ARBA00022729"/>
    </source>
</evidence>
<name>A0A1M7Z997_9HYPH</name>
<dbReference type="PANTHER" id="PTHR22888">
    <property type="entry name" value="CYTOCHROME C OXIDASE, SUBUNIT II"/>
    <property type="match status" value="1"/>
</dbReference>
<dbReference type="AlphaFoldDB" id="A0A1M7Z997"/>
<keyword evidence="10 14" id="KW-0560">Oxidoreductase</keyword>
<dbReference type="STRING" id="1123029.SAMN02745172_00787"/>
<dbReference type="Proteomes" id="UP000186406">
    <property type="component" value="Unassembled WGS sequence"/>
</dbReference>
<evidence type="ECO:0000313" key="18">
    <source>
        <dbReference type="EMBL" id="SHO61491.1"/>
    </source>
</evidence>
<reference evidence="18 19" key="1">
    <citation type="submission" date="2016-12" db="EMBL/GenBank/DDBJ databases">
        <authorList>
            <person name="Song W.-J."/>
            <person name="Kurnit D.M."/>
        </authorList>
    </citation>
    <scope>NUCLEOTIDE SEQUENCE [LARGE SCALE GENOMIC DNA]</scope>
    <source>
        <strain evidence="18 19">DSM 19599</strain>
    </source>
</reference>
<evidence type="ECO:0000256" key="1">
    <source>
        <dbReference type="ARBA" id="ARBA00004651"/>
    </source>
</evidence>
<feature type="transmembrane region" description="Helical" evidence="15">
    <location>
        <begin position="32"/>
        <end position="53"/>
    </location>
</feature>
<dbReference type="PIRSF" id="PIRSF000292">
    <property type="entry name" value="Ubi_od_II"/>
    <property type="match status" value="1"/>
</dbReference>
<organism evidence="18 19">
    <name type="scientific">Pseudoxanthobacter soli DSM 19599</name>
    <dbReference type="NCBI Taxonomy" id="1123029"/>
    <lineage>
        <taxon>Bacteria</taxon>
        <taxon>Pseudomonadati</taxon>
        <taxon>Pseudomonadota</taxon>
        <taxon>Alphaproteobacteria</taxon>
        <taxon>Hyphomicrobiales</taxon>
        <taxon>Segnochrobactraceae</taxon>
        <taxon>Pseudoxanthobacter</taxon>
    </lineage>
</organism>
<dbReference type="GO" id="GO:0009486">
    <property type="term" value="F:cytochrome bo3 ubiquinol oxidase activity"/>
    <property type="evidence" value="ECO:0007669"/>
    <property type="project" value="InterPro"/>
</dbReference>
<evidence type="ECO:0000256" key="5">
    <source>
        <dbReference type="ARBA" id="ARBA00022660"/>
    </source>
</evidence>
<dbReference type="GO" id="GO:0005886">
    <property type="term" value="C:plasma membrane"/>
    <property type="evidence" value="ECO:0007669"/>
    <property type="project" value="UniProtKB-SubCell"/>
</dbReference>
<keyword evidence="3 14" id="KW-0813">Transport</keyword>
<evidence type="ECO:0000256" key="11">
    <source>
        <dbReference type="ARBA" id="ARBA00023136"/>
    </source>
</evidence>
<dbReference type="PROSITE" id="PS50857">
    <property type="entry name" value="COX2_CUA"/>
    <property type="match status" value="1"/>
</dbReference>
<evidence type="ECO:0000256" key="10">
    <source>
        <dbReference type="ARBA" id="ARBA00023002"/>
    </source>
</evidence>
<gene>
    <name evidence="18" type="ORF">SAMN02745172_00787</name>
</gene>
<dbReference type="NCBIfam" id="TIGR01433">
    <property type="entry name" value="CyoA"/>
    <property type="match status" value="1"/>
</dbReference>
<keyword evidence="5 14" id="KW-0679">Respiratory chain</keyword>
<evidence type="ECO:0000256" key="3">
    <source>
        <dbReference type="ARBA" id="ARBA00022448"/>
    </source>
</evidence>